<name>A0A7M1SXH0_9MICO</name>
<comment type="similarity">
    <text evidence="1">Belongs to the ROK (NagC/XylR) family.</text>
</comment>
<feature type="region of interest" description="Disordered" evidence="2">
    <location>
        <begin position="1"/>
        <end position="25"/>
    </location>
</feature>
<evidence type="ECO:0000256" key="1">
    <source>
        <dbReference type="ARBA" id="ARBA00006479"/>
    </source>
</evidence>
<reference evidence="4 5" key="1">
    <citation type="submission" date="2020-10" db="EMBL/GenBank/DDBJ databases">
        <title>Haloactinobacterium sp. RN3S43, a bacterium isolated from saline soil.</title>
        <authorList>
            <person name="Sun J.-Q."/>
        </authorList>
    </citation>
    <scope>NUCLEOTIDE SEQUENCE [LARGE SCALE GENOMIC DNA]</scope>
    <source>
        <strain evidence="4 5">RN3S43</strain>
    </source>
</reference>
<gene>
    <name evidence="4" type="ORF">IM660_08685</name>
</gene>
<organism evidence="4 5">
    <name type="scientific">Ruania alkalisoli</name>
    <dbReference type="NCBI Taxonomy" id="2779775"/>
    <lineage>
        <taxon>Bacteria</taxon>
        <taxon>Bacillati</taxon>
        <taxon>Actinomycetota</taxon>
        <taxon>Actinomycetes</taxon>
        <taxon>Micrococcales</taxon>
        <taxon>Ruaniaceae</taxon>
        <taxon>Ruania</taxon>
    </lineage>
</organism>
<dbReference type="InterPro" id="IPR043129">
    <property type="entry name" value="ATPase_NBD"/>
</dbReference>
<dbReference type="GO" id="GO:0003700">
    <property type="term" value="F:DNA-binding transcription factor activity"/>
    <property type="evidence" value="ECO:0007669"/>
    <property type="project" value="InterPro"/>
</dbReference>
<evidence type="ECO:0000256" key="2">
    <source>
        <dbReference type="SAM" id="MobiDB-lite"/>
    </source>
</evidence>
<dbReference type="Gene3D" id="1.10.10.10">
    <property type="entry name" value="Winged helix-like DNA-binding domain superfamily/Winged helix DNA-binding domain"/>
    <property type="match status" value="1"/>
</dbReference>
<dbReference type="InterPro" id="IPR036388">
    <property type="entry name" value="WH-like_DNA-bd_sf"/>
</dbReference>
<dbReference type="Proteomes" id="UP000593758">
    <property type="component" value="Chromosome"/>
</dbReference>
<dbReference type="Pfam" id="PF00480">
    <property type="entry name" value="ROK"/>
    <property type="match status" value="1"/>
</dbReference>
<dbReference type="InterPro" id="IPR036390">
    <property type="entry name" value="WH_DNA-bd_sf"/>
</dbReference>
<dbReference type="InterPro" id="IPR000835">
    <property type="entry name" value="HTH_MarR-typ"/>
</dbReference>
<keyword evidence="5" id="KW-1185">Reference proteome</keyword>
<dbReference type="Pfam" id="PF12802">
    <property type="entry name" value="MarR_2"/>
    <property type="match status" value="1"/>
</dbReference>
<feature type="domain" description="HTH marR-type" evidence="3">
    <location>
        <begin position="34"/>
        <end position="76"/>
    </location>
</feature>
<dbReference type="Gene3D" id="3.30.420.40">
    <property type="match status" value="2"/>
</dbReference>
<dbReference type="SUPFAM" id="SSF53067">
    <property type="entry name" value="Actin-like ATPase domain"/>
    <property type="match status" value="1"/>
</dbReference>
<dbReference type="InterPro" id="IPR000600">
    <property type="entry name" value="ROK"/>
</dbReference>
<proteinExistence type="inferred from homology"/>
<protein>
    <submittedName>
        <fullName evidence="4">ROK family transcriptional regulator</fullName>
    </submittedName>
</protein>
<dbReference type="RefSeq" id="WP_193498926.1">
    <property type="nucleotide sequence ID" value="NZ_CP063169.1"/>
</dbReference>
<evidence type="ECO:0000313" key="5">
    <source>
        <dbReference type="Proteomes" id="UP000593758"/>
    </source>
</evidence>
<dbReference type="AlphaFoldDB" id="A0A7M1SXH0"/>
<dbReference type="PANTHER" id="PTHR18964">
    <property type="entry name" value="ROK (REPRESSOR, ORF, KINASE) FAMILY"/>
    <property type="match status" value="1"/>
</dbReference>
<dbReference type="KEGG" id="halt:IM660_08685"/>
<sequence>MPSRTPTPAEDSAASAAPGRRGTNLPRVADYNKMLVLDLIRRSAGISRVELVQHTGLTAQTMSNICRRLSDDGLIKESGRIYAGAGAPRTIFEVEPGGLYALGLHIDPAWLTSVVLNLAGEVVGTVRIPTPASPDPTSVLDAIETMIRSLITDSGIPADRLAGLGVGTPGPIDVRTGAVVGAPYLVGWERVPLKTDLERRLDLPVTIDKDSTAVAVGEMWNAEDGPRNMAFVYIGTGIAAGLVLDGEVMRGSSGNIGHMNADPNGPICFCGGRGCLESTILPRTLVGEATVRGVLPAVDIGDARALGAALTELCRLADSGQAEAVEILERAARGLGRITGQLANLLDLDTIVFGGPQWEPFAPTILRIVPDVVTRMFIGRAVHQVIVRGTSIGDHVGAVGAASLAMWSSTFNAPTQLFLPR</sequence>
<dbReference type="SUPFAM" id="SSF46785">
    <property type="entry name" value="Winged helix' DNA-binding domain"/>
    <property type="match status" value="1"/>
</dbReference>
<accession>A0A7M1SXH0</accession>
<evidence type="ECO:0000259" key="3">
    <source>
        <dbReference type="Pfam" id="PF12802"/>
    </source>
</evidence>
<dbReference type="EMBL" id="CP063169">
    <property type="protein sequence ID" value="QOR72286.1"/>
    <property type="molecule type" value="Genomic_DNA"/>
</dbReference>
<evidence type="ECO:0000313" key="4">
    <source>
        <dbReference type="EMBL" id="QOR72286.1"/>
    </source>
</evidence>
<dbReference type="PANTHER" id="PTHR18964:SF173">
    <property type="entry name" value="GLUCOKINASE"/>
    <property type="match status" value="1"/>
</dbReference>